<keyword evidence="4" id="KW-1185">Reference proteome</keyword>
<name>A0A9Q0NEN7_9DIPT</name>
<dbReference type="OrthoDB" id="6342160at2759"/>
<dbReference type="Gene3D" id="1.20.120.810">
    <property type="entry name" value="Vinculin, Vh2 four-helix bundle"/>
    <property type="match status" value="1"/>
</dbReference>
<dbReference type="GO" id="GO:0005737">
    <property type="term" value="C:cytoplasm"/>
    <property type="evidence" value="ECO:0007669"/>
    <property type="project" value="UniProtKB-SubCell"/>
</dbReference>
<comment type="subcellular location">
    <subcellularLocation>
        <location evidence="1">Cytoplasm</location>
    </subcellularLocation>
</comment>
<evidence type="ECO:0000256" key="1">
    <source>
        <dbReference type="ARBA" id="ARBA00004496"/>
    </source>
</evidence>
<gene>
    <name evidence="3" type="primary">Sry-alpha</name>
    <name evidence="3" type="ORF">Bhyg_03782</name>
</gene>
<evidence type="ECO:0000313" key="3">
    <source>
        <dbReference type="EMBL" id="KAJ6648552.1"/>
    </source>
</evidence>
<dbReference type="GO" id="GO:0098609">
    <property type="term" value="P:cell-cell adhesion"/>
    <property type="evidence" value="ECO:0007669"/>
    <property type="project" value="TreeGrafter"/>
</dbReference>
<proteinExistence type="predicted"/>
<dbReference type="AlphaFoldDB" id="A0A9Q0NEN7"/>
<dbReference type="Proteomes" id="UP001151699">
    <property type="component" value="Chromosome A"/>
</dbReference>
<dbReference type="GO" id="GO:0005912">
    <property type="term" value="C:adherens junction"/>
    <property type="evidence" value="ECO:0007669"/>
    <property type="project" value="TreeGrafter"/>
</dbReference>
<comment type="caution">
    <text evidence="3">The sequence shown here is derived from an EMBL/GenBank/DDBJ whole genome shotgun (WGS) entry which is preliminary data.</text>
</comment>
<organism evidence="3 4">
    <name type="scientific">Pseudolycoriella hygida</name>
    <dbReference type="NCBI Taxonomy" id="35572"/>
    <lineage>
        <taxon>Eukaryota</taxon>
        <taxon>Metazoa</taxon>
        <taxon>Ecdysozoa</taxon>
        <taxon>Arthropoda</taxon>
        <taxon>Hexapoda</taxon>
        <taxon>Insecta</taxon>
        <taxon>Pterygota</taxon>
        <taxon>Neoptera</taxon>
        <taxon>Endopterygota</taxon>
        <taxon>Diptera</taxon>
        <taxon>Nematocera</taxon>
        <taxon>Sciaroidea</taxon>
        <taxon>Sciaridae</taxon>
        <taxon>Pseudolycoriella</taxon>
    </lineage>
</organism>
<dbReference type="GO" id="GO:0016477">
    <property type="term" value="P:cell migration"/>
    <property type="evidence" value="ECO:0007669"/>
    <property type="project" value="TreeGrafter"/>
</dbReference>
<evidence type="ECO:0000256" key="2">
    <source>
        <dbReference type="ARBA" id="ARBA00022490"/>
    </source>
</evidence>
<keyword evidence="2" id="KW-0963">Cytoplasm</keyword>
<dbReference type="GO" id="GO:0016342">
    <property type="term" value="C:catenin complex"/>
    <property type="evidence" value="ECO:0007669"/>
    <property type="project" value="TreeGrafter"/>
</dbReference>
<dbReference type="GO" id="GO:0007349">
    <property type="term" value="P:cellularization"/>
    <property type="evidence" value="ECO:0007669"/>
    <property type="project" value="InterPro"/>
</dbReference>
<dbReference type="InterPro" id="IPR008837">
    <property type="entry name" value="Serendipity_A"/>
</dbReference>
<dbReference type="Pfam" id="PF05482">
    <property type="entry name" value="Serendipity_A"/>
    <property type="match status" value="1"/>
</dbReference>
<sequence>MMELDDLVRKCENELSLGFNKVQSSGVTWLNKFCGDLSILYQRLHQFLSLEANKNPNAIETFLLCTTQIVCCIKQLKKAVKTEIERKTVLAATRKFYLDRIMWCLSRLKTINDAATVTTDTNFVNLMDDALELIGPLTLFSSESNAPKRVKYNAEDFIPSAQIRSVVDSIIGEVLTFVNVTLEEDRKPLTCMCQKMLRETMEFEESCTASGRPPDEQNRRLKASTLETTFYQLDRWINDSLLKLVFNVFVELKTDPMQKLKDICDHGSSQTEIDHQVQRIDELFEKIFQIGHFALSFSWDYKTKSTLRSSLASLESLDSYLIPAIISHSNVHSKLLQSHWNEEIAVLRNSIHNIIDTQAFFTCILEIFRNSMDKLRQSFNGNLVDNLLLHCDVLNDHLQTNRVELSLDTEFTKSSHYRNFTLMLKECNAAKVVCAKDETRRIFKRLEILHSVIKKFHRSLEAADQPSSDQVAANVNVPKPLLSSVAKTGTTEALKNGMEKNMGYFASMGITASPTKNLLYESKRAKSNAQRVSKLVVSSTVKVKRNENEASVPFTPTTRRIKKQPSLRVALFKRSAGQEARNSNEIDDTLGLHITDILEQISDIIYSDLV</sequence>
<dbReference type="EMBL" id="WJQU01000001">
    <property type="protein sequence ID" value="KAJ6648552.1"/>
    <property type="molecule type" value="Genomic_DNA"/>
</dbReference>
<evidence type="ECO:0000313" key="4">
    <source>
        <dbReference type="Proteomes" id="UP001151699"/>
    </source>
</evidence>
<dbReference type="PANTHER" id="PTHR18914:SF33">
    <property type="entry name" value="RE47911P-RELATED"/>
    <property type="match status" value="1"/>
</dbReference>
<dbReference type="GO" id="GO:0051015">
    <property type="term" value="F:actin filament binding"/>
    <property type="evidence" value="ECO:0007669"/>
    <property type="project" value="TreeGrafter"/>
</dbReference>
<dbReference type="GO" id="GO:0008013">
    <property type="term" value="F:beta-catenin binding"/>
    <property type="evidence" value="ECO:0007669"/>
    <property type="project" value="TreeGrafter"/>
</dbReference>
<protein>
    <submittedName>
        <fullName evidence="3">Serendipity locus protein alpha</fullName>
    </submittedName>
</protein>
<reference evidence="3" key="1">
    <citation type="submission" date="2022-07" db="EMBL/GenBank/DDBJ databases">
        <authorList>
            <person name="Trinca V."/>
            <person name="Uliana J.V.C."/>
            <person name="Torres T.T."/>
            <person name="Ward R.J."/>
            <person name="Monesi N."/>
        </authorList>
    </citation>
    <scope>NUCLEOTIDE SEQUENCE</scope>
    <source>
        <strain evidence="3">HSMRA1968</strain>
        <tissue evidence="3">Whole embryos</tissue>
    </source>
</reference>
<accession>A0A9Q0NEN7</accession>
<dbReference type="PANTHER" id="PTHR18914">
    <property type="entry name" value="ALPHA CATENIN"/>
    <property type="match status" value="1"/>
</dbReference>